<keyword evidence="9" id="KW-1185">Reference proteome</keyword>
<dbReference type="SMART" id="SM00249">
    <property type="entry name" value="PHD"/>
    <property type="match status" value="2"/>
</dbReference>
<dbReference type="InterPro" id="IPR019787">
    <property type="entry name" value="Znf_PHD-finger"/>
</dbReference>
<dbReference type="SUPFAM" id="SSF57903">
    <property type="entry name" value="FYVE/PHD zinc finger"/>
    <property type="match status" value="1"/>
</dbReference>
<dbReference type="PANTHER" id="PTHR13793">
    <property type="entry name" value="PHD FINGER PROTEINS"/>
    <property type="match status" value="1"/>
</dbReference>
<feature type="domain" description="PHD-type" evidence="6">
    <location>
        <begin position="246"/>
        <end position="299"/>
    </location>
</feature>
<proteinExistence type="predicted"/>
<feature type="region of interest" description="Disordered" evidence="5">
    <location>
        <begin position="516"/>
        <end position="617"/>
    </location>
</feature>
<feature type="compositionally biased region" description="Polar residues" evidence="5">
    <location>
        <begin position="124"/>
        <end position="135"/>
    </location>
</feature>
<dbReference type="PROSITE" id="PS51805">
    <property type="entry name" value="EPHD"/>
    <property type="match status" value="1"/>
</dbReference>
<dbReference type="CDD" id="cd15571">
    <property type="entry name" value="ePHD"/>
    <property type="match status" value="1"/>
</dbReference>
<dbReference type="Gene3D" id="3.30.40.10">
    <property type="entry name" value="Zinc/RING finger domain, C3HC4 (zinc finger)"/>
    <property type="match status" value="2"/>
</dbReference>
<dbReference type="InParanoid" id="A0A078B6L3"/>
<dbReference type="InterPro" id="IPR013083">
    <property type="entry name" value="Znf_RING/FYVE/PHD"/>
</dbReference>
<accession>A0A078B6L3</accession>
<feature type="compositionally biased region" description="Basic residues" evidence="5">
    <location>
        <begin position="106"/>
        <end position="116"/>
    </location>
</feature>
<dbReference type="Pfam" id="PF13832">
    <property type="entry name" value="zf-HC5HC2H_2"/>
    <property type="match status" value="1"/>
</dbReference>
<keyword evidence="1" id="KW-0479">Metal-binding</keyword>
<evidence type="ECO:0000259" key="6">
    <source>
        <dbReference type="PROSITE" id="PS50016"/>
    </source>
</evidence>
<dbReference type="GO" id="GO:0008270">
    <property type="term" value="F:zinc ion binding"/>
    <property type="evidence" value="ECO:0007669"/>
    <property type="project" value="UniProtKB-KW"/>
</dbReference>
<evidence type="ECO:0000313" key="8">
    <source>
        <dbReference type="EMBL" id="CDW90175.1"/>
    </source>
</evidence>
<dbReference type="CDD" id="cd15492">
    <property type="entry name" value="PHD_BRPF_JADE_like"/>
    <property type="match status" value="1"/>
</dbReference>
<feature type="domain" description="PHD-type" evidence="7">
    <location>
        <begin position="309"/>
        <end position="426"/>
    </location>
</feature>
<sequence>MQNFVQQQDQIPSNTQCQILPNYGNAQVLSQSDDFVERQDYSQKGESIQDFAVLSQQVHQQAVQIDTEMQDATSTITKQSGISSIRRVKSKSRLRNNLWENKSIKRSRQMKKRQREKQKQQQSCEIPQQNRASETNSLIDKICSLNINEVSSRLNRPPKQPRQKKPRAQCPSAERISLDRKPRMEKPLYNLTQLSQNSVRLNRFSTSQATVINQDYEPMEIEVADSFDPNKPYDKIYITQNEVDEDIQCDVCLEYDFEDDDQIILCELCNAACHQSCYGSELLNGLTTESWYCQRCRELREKPEMRCTEIKCFLCPDVDGLMKKVDHEKWAHLICVNWNQDIYYTDQLKEAISGEVMPQRYHLACNKCKVSNIGACIQCDFKNCPRSYHVRCAVRRGLIHEWSEYEERYGDQLDQHFVPMFCCNHQDQGSKIFKQQGQQGLISKQFTKEFREKMAQLNIAKKSKSCKSKSALNKKKVIKSKQALVKKESNLKLRTKLGKLRETELKRLRANMRVNLKAKSKSQRKSKILAKRAQTKKIIKKTKQISSSNKQKLSKIAQKKSQKIQGPVGKQKQQQKQQKRNGRSLARSQSKSKVKPTKNQNQKRKSSQQNTRESMVDQARNMVPPQLQSQFDQFINMVQTNMPMLLNQNGLNPFQAALPLLNMNTMNAERRNISGKRLGQQNEKDMFNSFLKINSKTNDNNSSRINGKYRSKSKGKKIVEATQKQQNLGQVGSTLGFNAFGMPNIQLGQSPFMNTGLLGSDFQIKKLN</sequence>
<dbReference type="Pfam" id="PF13831">
    <property type="entry name" value="PHD_2"/>
    <property type="match status" value="1"/>
</dbReference>
<evidence type="ECO:0000313" key="9">
    <source>
        <dbReference type="Proteomes" id="UP000039865"/>
    </source>
</evidence>
<name>A0A078B6L3_STYLE</name>
<dbReference type="AlphaFoldDB" id="A0A078B6L3"/>
<feature type="compositionally biased region" description="Basic residues" evidence="5">
    <location>
        <begin position="590"/>
        <end position="606"/>
    </location>
</feature>
<dbReference type="InterPro" id="IPR001965">
    <property type="entry name" value="Znf_PHD"/>
</dbReference>
<keyword evidence="2 4" id="KW-0863">Zinc-finger</keyword>
<reference evidence="8 9" key="1">
    <citation type="submission" date="2014-06" db="EMBL/GenBank/DDBJ databases">
        <authorList>
            <person name="Swart Estienne"/>
        </authorList>
    </citation>
    <scope>NUCLEOTIDE SEQUENCE [LARGE SCALE GENOMIC DNA]</scope>
    <source>
        <strain evidence="8 9">130c</strain>
    </source>
</reference>
<feature type="compositionally biased region" description="Polar residues" evidence="5">
    <location>
        <begin position="693"/>
        <end position="705"/>
    </location>
</feature>
<dbReference type="OrthoDB" id="347235at2759"/>
<protein>
    <submittedName>
        <fullName evidence="8">Phd zinc finger-containing protein</fullName>
    </submittedName>
</protein>
<dbReference type="PROSITE" id="PS50016">
    <property type="entry name" value="ZF_PHD_2"/>
    <property type="match status" value="1"/>
</dbReference>
<evidence type="ECO:0000259" key="7">
    <source>
        <dbReference type="PROSITE" id="PS51805"/>
    </source>
</evidence>
<keyword evidence="3" id="KW-0862">Zinc</keyword>
<dbReference type="EMBL" id="CCKQ01018227">
    <property type="protein sequence ID" value="CDW90175.1"/>
    <property type="molecule type" value="Genomic_DNA"/>
</dbReference>
<feature type="region of interest" description="Disordered" evidence="5">
    <location>
        <begin position="693"/>
        <end position="715"/>
    </location>
</feature>
<evidence type="ECO:0000256" key="1">
    <source>
        <dbReference type="ARBA" id="ARBA00022723"/>
    </source>
</evidence>
<dbReference type="Proteomes" id="UP000039865">
    <property type="component" value="Unassembled WGS sequence"/>
</dbReference>
<feature type="compositionally biased region" description="Low complexity" evidence="5">
    <location>
        <begin position="544"/>
        <end position="556"/>
    </location>
</feature>
<feature type="region of interest" description="Disordered" evidence="5">
    <location>
        <begin position="150"/>
        <end position="182"/>
    </location>
</feature>
<dbReference type="InterPro" id="IPR050701">
    <property type="entry name" value="Histone_Mod_Regulator"/>
</dbReference>
<dbReference type="GO" id="GO:0006357">
    <property type="term" value="P:regulation of transcription by RNA polymerase II"/>
    <property type="evidence" value="ECO:0007669"/>
    <property type="project" value="TreeGrafter"/>
</dbReference>
<feature type="region of interest" description="Disordered" evidence="5">
    <location>
        <begin position="106"/>
        <end position="135"/>
    </location>
</feature>
<evidence type="ECO:0000256" key="3">
    <source>
        <dbReference type="ARBA" id="ARBA00022833"/>
    </source>
</evidence>
<dbReference type="PANTHER" id="PTHR13793:SF107">
    <property type="entry name" value="BROMODOMAIN-CONTAINING PROTEIN HOMOLOG"/>
    <property type="match status" value="1"/>
</dbReference>
<organism evidence="8 9">
    <name type="scientific">Stylonychia lemnae</name>
    <name type="common">Ciliate</name>
    <dbReference type="NCBI Taxonomy" id="5949"/>
    <lineage>
        <taxon>Eukaryota</taxon>
        <taxon>Sar</taxon>
        <taxon>Alveolata</taxon>
        <taxon>Ciliophora</taxon>
        <taxon>Intramacronucleata</taxon>
        <taxon>Spirotrichea</taxon>
        <taxon>Stichotrichia</taxon>
        <taxon>Sporadotrichida</taxon>
        <taxon>Oxytrichidae</taxon>
        <taxon>Stylonychinae</taxon>
        <taxon>Stylonychia</taxon>
    </lineage>
</organism>
<evidence type="ECO:0000256" key="5">
    <source>
        <dbReference type="SAM" id="MobiDB-lite"/>
    </source>
</evidence>
<dbReference type="InterPro" id="IPR011011">
    <property type="entry name" value="Znf_FYVE_PHD"/>
</dbReference>
<feature type="compositionally biased region" description="Basic residues" evidence="5">
    <location>
        <begin position="516"/>
        <end position="543"/>
    </location>
</feature>
<dbReference type="InterPro" id="IPR034732">
    <property type="entry name" value="EPHD"/>
</dbReference>
<evidence type="ECO:0000256" key="2">
    <source>
        <dbReference type="ARBA" id="ARBA00022771"/>
    </source>
</evidence>
<evidence type="ECO:0000256" key="4">
    <source>
        <dbReference type="PROSITE-ProRule" id="PRU00146"/>
    </source>
</evidence>
<gene>
    <name evidence="8" type="primary">Contig6271.g6712</name>
    <name evidence="8" type="ORF">STYLEM_19316</name>
</gene>